<keyword evidence="2" id="KW-1185">Reference proteome</keyword>
<accession>A0A1I3IJ83</accession>
<gene>
    <name evidence="1" type="ORF">SAMN05216258_10785</name>
</gene>
<protein>
    <recommendedName>
        <fullName evidence="3">GNAT family N-acetyltransferase</fullName>
    </recommendedName>
</protein>
<proteinExistence type="predicted"/>
<dbReference type="EMBL" id="FOQH01000007">
    <property type="protein sequence ID" value="SFI47960.1"/>
    <property type="molecule type" value="Genomic_DNA"/>
</dbReference>
<dbReference type="AlphaFoldDB" id="A0A1I3IJ83"/>
<reference evidence="1 2" key="1">
    <citation type="submission" date="2016-10" db="EMBL/GenBank/DDBJ databases">
        <authorList>
            <person name="de Groot N.N."/>
        </authorList>
    </citation>
    <scope>NUCLEOTIDE SEQUENCE [LARGE SCALE GENOMIC DNA]</scope>
    <source>
        <strain evidence="1 2">CGMCC 1.11030</strain>
    </source>
</reference>
<evidence type="ECO:0000313" key="2">
    <source>
        <dbReference type="Proteomes" id="UP000199377"/>
    </source>
</evidence>
<sequence>MEPHPAFAGRAIPARLRLGPFHLRGLGPEDLDADLAALRESEAALIGLFGDGSGWPEGIGREENLVDLCWHRREFQAERSFAWVIADARDDAYLGCAYVYPAFAAEAQVKVVWWFRTAAEEALAERFPRLFLDWLAEAPWPPMRIASVHGLPPPA</sequence>
<organism evidence="1 2">
    <name type="scientific">Albimonas pacifica</name>
    <dbReference type="NCBI Taxonomy" id="1114924"/>
    <lineage>
        <taxon>Bacteria</taxon>
        <taxon>Pseudomonadati</taxon>
        <taxon>Pseudomonadota</taxon>
        <taxon>Alphaproteobacteria</taxon>
        <taxon>Rhodobacterales</taxon>
        <taxon>Paracoccaceae</taxon>
        <taxon>Albimonas</taxon>
    </lineage>
</organism>
<dbReference type="RefSeq" id="WP_092861024.1">
    <property type="nucleotide sequence ID" value="NZ_FOQH01000007.1"/>
</dbReference>
<dbReference type="Proteomes" id="UP000199377">
    <property type="component" value="Unassembled WGS sequence"/>
</dbReference>
<dbReference type="STRING" id="1114924.SAMN05216258_10785"/>
<dbReference type="OrthoDB" id="1424091at2"/>
<evidence type="ECO:0000313" key="1">
    <source>
        <dbReference type="EMBL" id="SFI47960.1"/>
    </source>
</evidence>
<name>A0A1I3IJ83_9RHOB</name>
<evidence type="ECO:0008006" key="3">
    <source>
        <dbReference type="Google" id="ProtNLM"/>
    </source>
</evidence>